<evidence type="ECO:0000313" key="3">
    <source>
        <dbReference type="Proteomes" id="UP000291424"/>
    </source>
</evidence>
<comment type="caution">
    <text evidence="2">The sequence shown here is derived from an EMBL/GenBank/DDBJ whole genome shotgun (WGS) entry which is preliminary data.</text>
</comment>
<dbReference type="Proteomes" id="UP000291424">
    <property type="component" value="Unassembled WGS sequence"/>
</dbReference>
<dbReference type="EMBL" id="SJOO01000007">
    <property type="protein sequence ID" value="TCB91183.1"/>
    <property type="molecule type" value="Genomic_DNA"/>
</dbReference>
<sequence length="73" mass="8246">MKGYCFNNHATEPLQGGSHNQKKDLYPYPRFSGVRINDEKTITFDFCCKRIAVERVCRPGAGRSVPHGVHRPG</sequence>
<dbReference type="AlphaFoldDB" id="A0A4R0G5Y8"/>
<name>A0A4R0G5Y8_9ENTR</name>
<reference evidence="2 3" key="1">
    <citation type="submission" date="2019-02" db="EMBL/GenBank/DDBJ databases">
        <title>The draft genome of Enterobacter spp. strains.</title>
        <authorList>
            <person name="Wang C."/>
            <person name="Feng Y."/>
            <person name="Zong Z."/>
        </authorList>
    </citation>
    <scope>NUCLEOTIDE SEQUENCE [LARGE SCALE GENOMIC DNA]</scope>
    <source>
        <strain evidence="2 3">WCHEW120002</strain>
    </source>
</reference>
<organism evidence="2 3">
    <name type="scientific">Enterobacter wuhouensis</name>
    <dbReference type="NCBI Taxonomy" id="2529381"/>
    <lineage>
        <taxon>Bacteria</taxon>
        <taxon>Pseudomonadati</taxon>
        <taxon>Pseudomonadota</taxon>
        <taxon>Gammaproteobacteria</taxon>
        <taxon>Enterobacterales</taxon>
        <taxon>Enterobacteriaceae</taxon>
        <taxon>Enterobacter</taxon>
    </lineage>
</organism>
<feature type="region of interest" description="Disordered" evidence="1">
    <location>
        <begin position="1"/>
        <end position="23"/>
    </location>
</feature>
<proteinExistence type="predicted"/>
<protein>
    <submittedName>
        <fullName evidence="2">Uncharacterized protein</fullName>
    </submittedName>
</protein>
<evidence type="ECO:0000256" key="1">
    <source>
        <dbReference type="SAM" id="MobiDB-lite"/>
    </source>
</evidence>
<gene>
    <name evidence="2" type="ORF">E0L20_16525</name>
</gene>
<evidence type="ECO:0000313" key="2">
    <source>
        <dbReference type="EMBL" id="TCB91183.1"/>
    </source>
</evidence>
<accession>A0A4R0G5Y8</accession>